<dbReference type="Proteomes" id="UP000636453">
    <property type="component" value="Unassembled WGS sequence"/>
</dbReference>
<reference evidence="4" key="2">
    <citation type="submission" date="2020-09" db="EMBL/GenBank/DDBJ databases">
        <authorList>
            <person name="Sun Q."/>
            <person name="Kim S."/>
        </authorList>
    </citation>
    <scope>NUCLEOTIDE SEQUENCE</scope>
    <source>
        <strain evidence="4">KCTC 32020</strain>
    </source>
</reference>
<dbReference type="Pfam" id="PF05532">
    <property type="entry name" value="CsbD"/>
    <property type="match status" value="1"/>
</dbReference>
<protein>
    <recommendedName>
        <fullName evidence="3">CsbD-like domain-containing protein</fullName>
    </recommendedName>
</protein>
<evidence type="ECO:0000259" key="3">
    <source>
        <dbReference type="Pfam" id="PF05532"/>
    </source>
</evidence>
<dbReference type="OrthoDB" id="9796058at2"/>
<reference evidence="4" key="1">
    <citation type="journal article" date="2014" name="Int. J. Syst. Evol. Microbiol.">
        <title>Complete genome sequence of Corynebacterium casei LMG S-19264T (=DSM 44701T), isolated from a smear-ripened cheese.</title>
        <authorList>
            <consortium name="US DOE Joint Genome Institute (JGI-PGF)"/>
            <person name="Walter F."/>
            <person name="Albersmeier A."/>
            <person name="Kalinowski J."/>
            <person name="Ruckert C."/>
        </authorList>
    </citation>
    <scope>NUCLEOTIDE SEQUENCE</scope>
    <source>
        <strain evidence="4">KCTC 32020</strain>
    </source>
</reference>
<dbReference type="EMBL" id="BNCF01000001">
    <property type="protein sequence ID" value="GHE25881.1"/>
    <property type="molecule type" value="Genomic_DNA"/>
</dbReference>
<dbReference type="SUPFAM" id="SSF69047">
    <property type="entry name" value="Hypothetical protein YjbJ"/>
    <property type="match status" value="1"/>
</dbReference>
<dbReference type="AlphaFoldDB" id="A0A919DAC8"/>
<accession>A0A919DAC8</accession>
<feature type="compositionally biased region" description="Basic and acidic residues" evidence="2">
    <location>
        <begin position="1"/>
        <end position="17"/>
    </location>
</feature>
<dbReference type="Gene3D" id="1.10.1470.10">
    <property type="entry name" value="YjbJ"/>
    <property type="match status" value="1"/>
</dbReference>
<comment type="similarity">
    <text evidence="1">Belongs to the UPF0337 (CsbD) family.</text>
</comment>
<dbReference type="InterPro" id="IPR008462">
    <property type="entry name" value="CsbD"/>
</dbReference>
<feature type="domain" description="CsbD-like" evidence="3">
    <location>
        <begin position="7"/>
        <end position="56"/>
    </location>
</feature>
<evidence type="ECO:0000256" key="2">
    <source>
        <dbReference type="SAM" id="MobiDB-lite"/>
    </source>
</evidence>
<evidence type="ECO:0000313" key="5">
    <source>
        <dbReference type="Proteomes" id="UP000636453"/>
    </source>
</evidence>
<proteinExistence type="inferred from homology"/>
<organism evidence="4 5">
    <name type="scientific">Vulcaniibacterium thermophilum</name>
    <dbReference type="NCBI Taxonomy" id="1169913"/>
    <lineage>
        <taxon>Bacteria</taxon>
        <taxon>Pseudomonadati</taxon>
        <taxon>Pseudomonadota</taxon>
        <taxon>Gammaproteobacteria</taxon>
        <taxon>Lysobacterales</taxon>
        <taxon>Lysobacteraceae</taxon>
        <taxon>Vulcaniibacterium</taxon>
    </lineage>
</organism>
<sequence length="62" mass="6991">MDPHRKEGTKENLKGKVNEIVGDLTGNPVRERQGRAQQELGEKEREYGEARDRARDSGADPD</sequence>
<evidence type="ECO:0000313" key="4">
    <source>
        <dbReference type="EMBL" id="GHE25881.1"/>
    </source>
</evidence>
<feature type="region of interest" description="Disordered" evidence="2">
    <location>
        <begin position="1"/>
        <end position="62"/>
    </location>
</feature>
<comment type="caution">
    <text evidence="4">The sequence shown here is derived from an EMBL/GenBank/DDBJ whole genome shotgun (WGS) entry which is preliminary data.</text>
</comment>
<gene>
    <name evidence="4" type="ORF">GCM10007167_03580</name>
</gene>
<feature type="compositionally biased region" description="Basic and acidic residues" evidence="2">
    <location>
        <begin position="29"/>
        <end position="62"/>
    </location>
</feature>
<name>A0A919DAC8_9GAMM</name>
<evidence type="ECO:0000256" key="1">
    <source>
        <dbReference type="ARBA" id="ARBA00009129"/>
    </source>
</evidence>
<keyword evidence="5" id="KW-1185">Reference proteome</keyword>
<dbReference type="RefSeq" id="WP_146472521.1">
    <property type="nucleotide sequence ID" value="NZ_BNCF01000001.1"/>
</dbReference>
<dbReference type="InterPro" id="IPR036629">
    <property type="entry name" value="YjbJ_sf"/>
</dbReference>